<dbReference type="Proteomes" id="UP000694546">
    <property type="component" value="Chromosome 18"/>
</dbReference>
<accession>A0A8C5AU27</accession>
<dbReference type="InterPro" id="IPR016197">
    <property type="entry name" value="Chromo-like_dom_sf"/>
</dbReference>
<reference evidence="4" key="1">
    <citation type="submission" date="2025-08" db="UniProtKB">
        <authorList>
            <consortium name="Ensembl"/>
        </authorList>
    </citation>
    <scope>IDENTIFICATION</scope>
</reference>
<organism evidence="4 5">
    <name type="scientific">Gadus morhua</name>
    <name type="common">Atlantic cod</name>
    <dbReference type="NCBI Taxonomy" id="8049"/>
    <lineage>
        <taxon>Eukaryota</taxon>
        <taxon>Metazoa</taxon>
        <taxon>Chordata</taxon>
        <taxon>Craniata</taxon>
        <taxon>Vertebrata</taxon>
        <taxon>Euteleostomi</taxon>
        <taxon>Actinopterygii</taxon>
        <taxon>Neopterygii</taxon>
        <taxon>Teleostei</taxon>
        <taxon>Neoteleostei</taxon>
        <taxon>Acanthomorphata</taxon>
        <taxon>Zeiogadaria</taxon>
        <taxon>Gadariae</taxon>
        <taxon>Gadiformes</taxon>
        <taxon>Gadoidei</taxon>
        <taxon>Gadidae</taxon>
        <taxon>Gadus</taxon>
    </lineage>
</organism>
<dbReference type="PROSITE" id="PS50013">
    <property type="entry name" value="CHROMO_2"/>
    <property type="match status" value="1"/>
</dbReference>
<keyword evidence="5" id="KW-1185">Reference proteome</keyword>
<evidence type="ECO:0000259" key="3">
    <source>
        <dbReference type="PROSITE" id="PS50013"/>
    </source>
</evidence>
<dbReference type="OMA" id="STYSTWE"/>
<feature type="region of interest" description="Disordered" evidence="2">
    <location>
        <begin position="101"/>
        <end position="122"/>
    </location>
</feature>
<dbReference type="InterPro" id="IPR043000">
    <property type="entry name" value="CBX7"/>
</dbReference>
<dbReference type="SMART" id="SM00298">
    <property type="entry name" value="CHROMO"/>
    <property type="match status" value="1"/>
</dbReference>
<dbReference type="GeneTree" id="ENSGT00940000158365"/>
<dbReference type="InterPro" id="IPR033773">
    <property type="entry name" value="CBX7_C"/>
</dbReference>
<protein>
    <submittedName>
        <fullName evidence="4">Chromobox homolog 7b</fullName>
    </submittedName>
</protein>
<dbReference type="InterPro" id="IPR000953">
    <property type="entry name" value="Chromo/chromo_shadow_dom"/>
</dbReference>
<feature type="compositionally biased region" description="Polar residues" evidence="2">
    <location>
        <begin position="105"/>
        <end position="119"/>
    </location>
</feature>
<reference evidence="4" key="2">
    <citation type="submission" date="2025-09" db="UniProtKB">
        <authorList>
            <consortium name="Ensembl"/>
        </authorList>
    </citation>
    <scope>IDENTIFICATION</scope>
</reference>
<proteinExistence type="predicted"/>
<dbReference type="PANTHER" id="PTHR47277:SF1">
    <property type="entry name" value="CHROMOBOX PROTEIN HOMOLOG 7"/>
    <property type="match status" value="1"/>
</dbReference>
<dbReference type="GO" id="GO:0000122">
    <property type="term" value="P:negative regulation of transcription by RNA polymerase II"/>
    <property type="evidence" value="ECO:0007669"/>
    <property type="project" value="TreeGrafter"/>
</dbReference>
<feature type="domain" description="Chromo" evidence="3">
    <location>
        <begin position="11"/>
        <end position="60"/>
    </location>
</feature>
<dbReference type="AlphaFoldDB" id="A0A8C5AU27"/>
<dbReference type="SUPFAM" id="SSF54160">
    <property type="entry name" value="Chromo domain-like"/>
    <property type="match status" value="1"/>
</dbReference>
<name>A0A8C5AU27_GADMO</name>
<dbReference type="Ensembl" id="ENSGMOT00000054259.1">
    <property type="protein sequence ID" value="ENSGMOP00000036723.1"/>
    <property type="gene ID" value="ENSGMOG00000013491.2"/>
</dbReference>
<evidence type="ECO:0000313" key="4">
    <source>
        <dbReference type="Ensembl" id="ENSGMOP00000036723.1"/>
    </source>
</evidence>
<comment type="subcellular location">
    <subcellularLocation>
        <location evidence="1">Nucleus</location>
    </subcellularLocation>
</comment>
<dbReference type="GO" id="GO:0035102">
    <property type="term" value="C:PRC1 complex"/>
    <property type="evidence" value="ECO:0007669"/>
    <property type="project" value="InterPro"/>
</dbReference>
<evidence type="ECO:0000313" key="5">
    <source>
        <dbReference type="Proteomes" id="UP000694546"/>
    </source>
</evidence>
<dbReference type="PANTHER" id="PTHR47277">
    <property type="entry name" value="CHROMOBOX PROTEIN HOMOLOG 7"/>
    <property type="match status" value="1"/>
</dbReference>
<evidence type="ECO:0000256" key="2">
    <source>
        <dbReference type="SAM" id="MobiDB-lite"/>
    </source>
</evidence>
<dbReference type="Pfam" id="PF17218">
    <property type="entry name" value="CBX7_C"/>
    <property type="match status" value="1"/>
</dbReference>
<sequence>MELSAIGEQVFAVESILKKRVKKVCLMLCSHWLTCRYSTWEPEQHILDQRLLQAFQEKEQRDRVVGHKRKGSKVKRLLLEVNRPITDSTSCIGWSSAIGPKEKQVNSGSKKSSDWTPGQVSCGPGEVTVTDVTINSLTVTFREALVAKGFFRAWGLEF</sequence>
<dbReference type="Gene3D" id="2.40.50.40">
    <property type="match status" value="1"/>
</dbReference>
<evidence type="ECO:0000256" key="1">
    <source>
        <dbReference type="ARBA" id="ARBA00004123"/>
    </source>
</evidence>